<dbReference type="Pfam" id="PF14561">
    <property type="entry name" value="TPR_20"/>
    <property type="match status" value="1"/>
</dbReference>
<dbReference type="InterPro" id="IPR013766">
    <property type="entry name" value="Thioredoxin_domain"/>
</dbReference>
<dbReference type="PANTHER" id="PTHR45663">
    <property type="entry name" value="GEO12009P1"/>
    <property type="match status" value="1"/>
</dbReference>
<evidence type="ECO:0000256" key="2">
    <source>
        <dbReference type="ARBA" id="ARBA00023284"/>
    </source>
</evidence>
<dbReference type="GO" id="GO:0015035">
    <property type="term" value="F:protein-disulfide reductase activity"/>
    <property type="evidence" value="ECO:0007669"/>
    <property type="project" value="TreeGrafter"/>
</dbReference>
<evidence type="ECO:0000256" key="4">
    <source>
        <dbReference type="SAM" id="MobiDB-lite"/>
    </source>
</evidence>
<name>A0A917W2G1_9ACTN</name>
<dbReference type="SUPFAM" id="SSF48452">
    <property type="entry name" value="TPR-like"/>
    <property type="match status" value="1"/>
</dbReference>
<keyword evidence="7" id="KW-1185">Reference proteome</keyword>
<feature type="region of interest" description="Disordered" evidence="4">
    <location>
        <begin position="1"/>
        <end position="33"/>
    </location>
</feature>
<dbReference type="SUPFAM" id="SSF52833">
    <property type="entry name" value="Thioredoxin-like"/>
    <property type="match status" value="1"/>
</dbReference>
<protein>
    <submittedName>
        <fullName evidence="6">Co-chaperone YbbN</fullName>
    </submittedName>
</protein>
<evidence type="ECO:0000256" key="3">
    <source>
        <dbReference type="PROSITE-ProRule" id="PRU00339"/>
    </source>
</evidence>
<dbReference type="RefSeq" id="WP_188894241.1">
    <property type="nucleotide sequence ID" value="NZ_BMMZ01000002.1"/>
</dbReference>
<dbReference type="PANTHER" id="PTHR45663:SF11">
    <property type="entry name" value="GEO12009P1"/>
    <property type="match status" value="1"/>
</dbReference>
<comment type="caution">
    <text evidence="6">The sequence shown here is derived from an EMBL/GenBank/DDBJ whole genome shotgun (WGS) entry which is preliminary data.</text>
</comment>
<dbReference type="Gene3D" id="3.40.30.10">
    <property type="entry name" value="Glutaredoxin"/>
    <property type="match status" value="1"/>
</dbReference>
<reference evidence="6" key="1">
    <citation type="journal article" date="2014" name="Int. J. Syst. Evol. Microbiol.">
        <title>Complete genome sequence of Corynebacterium casei LMG S-19264T (=DSM 44701T), isolated from a smear-ripened cheese.</title>
        <authorList>
            <consortium name="US DOE Joint Genome Institute (JGI-PGF)"/>
            <person name="Walter F."/>
            <person name="Albersmeier A."/>
            <person name="Kalinowski J."/>
            <person name="Ruckert C."/>
        </authorList>
    </citation>
    <scope>NUCLEOTIDE SEQUENCE</scope>
    <source>
        <strain evidence="6">CGMCC 4.7306</strain>
    </source>
</reference>
<sequence length="305" mass="32122">MSSTPTNSRGAVDLSGLADRAKQPDAAPGRTGGSSYVLEVTEQTFDAEVVRRSLNYPVIIEFYTLRAQGAEQLSASLAELATEAAGKFLVARMNVDAAPQFAQQIGLQQVPTVVAALQGQLIPLFQGVVSKEEIRGALDQVTKAAVANGIVGRAEPVGQPAGEEDDGEPDPRFAAAYEAMETGDFATAVEEFDKLLQANPKDTEAEVGKAQASLLLRTAELDPEAAVAAASAPDAPIDAQLTAADAELASGDADAAFARLIGVIRRTSGDDRNAVRVRLLELFETLGNSDPRVQKARRDLMTALF</sequence>
<dbReference type="AlphaFoldDB" id="A0A917W2G1"/>
<dbReference type="GO" id="GO:0006950">
    <property type="term" value="P:response to stress"/>
    <property type="evidence" value="ECO:0007669"/>
    <property type="project" value="UniProtKB-ARBA"/>
</dbReference>
<evidence type="ECO:0000313" key="6">
    <source>
        <dbReference type="EMBL" id="GGL55171.1"/>
    </source>
</evidence>
<feature type="domain" description="Thioredoxin" evidence="5">
    <location>
        <begin position="37"/>
        <end position="138"/>
    </location>
</feature>
<gene>
    <name evidence="6" type="ORF">GCM10011575_11960</name>
</gene>
<keyword evidence="2" id="KW-0676">Redox-active center</keyword>
<accession>A0A917W2G1</accession>
<evidence type="ECO:0000313" key="7">
    <source>
        <dbReference type="Proteomes" id="UP000613840"/>
    </source>
</evidence>
<dbReference type="InterPro" id="IPR036249">
    <property type="entry name" value="Thioredoxin-like_sf"/>
</dbReference>
<comment type="similarity">
    <text evidence="1">Belongs to the thioredoxin family.</text>
</comment>
<evidence type="ECO:0000256" key="1">
    <source>
        <dbReference type="ARBA" id="ARBA00008987"/>
    </source>
</evidence>
<proteinExistence type="inferred from homology"/>
<reference evidence="6" key="2">
    <citation type="submission" date="2020-09" db="EMBL/GenBank/DDBJ databases">
        <authorList>
            <person name="Sun Q."/>
            <person name="Zhou Y."/>
        </authorList>
    </citation>
    <scope>NUCLEOTIDE SEQUENCE</scope>
    <source>
        <strain evidence="6">CGMCC 4.7306</strain>
    </source>
</reference>
<keyword evidence="3" id="KW-0802">TPR repeat</keyword>
<dbReference type="Gene3D" id="1.25.40.10">
    <property type="entry name" value="Tetratricopeptide repeat domain"/>
    <property type="match status" value="1"/>
</dbReference>
<dbReference type="PROSITE" id="PS50005">
    <property type="entry name" value="TPR"/>
    <property type="match status" value="1"/>
</dbReference>
<dbReference type="InterPro" id="IPR011990">
    <property type="entry name" value="TPR-like_helical_dom_sf"/>
</dbReference>
<evidence type="ECO:0000259" key="5">
    <source>
        <dbReference type="Pfam" id="PF00085"/>
    </source>
</evidence>
<dbReference type="EMBL" id="BMMZ01000002">
    <property type="protein sequence ID" value="GGL55171.1"/>
    <property type="molecule type" value="Genomic_DNA"/>
</dbReference>
<dbReference type="Pfam" id="PF00085">
    <property type="entry name" value="Thioredoxin"/>
    <property type="match status" value="1"/>
</dbReference>
<dbReference type="InterPro" id="IPR019734">
    <property type="entry name" value="TPR_rpt"/>
</dbReference>
<feature type="repeat" description="TPR" evidence="3">
    <location>
        <begin position="169"/>
        <end position="202"/>
    </location>
</feature>
<dbReference type="Proteomes" id="UP000613840">
    <property type="component" value="Unassembled WGS sequence"/>
</dbReference>
<organism evidence="6 7">
    <name type="scientific">Microlunatus endophyticus</name>
    <dbReference type="NCBI Taxonomy" id="1716077"/>
    <lineage>
        <taxon>Bacteria</taxon>
        <taxon>Bacillati</taxon>
        <taxon>Actinomycetota</taxon>
        <taxon>Actinomycetes</taxon>
        <taxon>Propionibacteriales</taxon>
        <taxon>Propionibacteriaceae</taxon>
        <taxon>Microlunatus</taxon>
    </lineage>
</organism>
<dbReference type="GO" id="GO:0005737">
    <property type="term" value="C:cytoplasm"/>
    <property type="evidence" value="ECO:0007669"/>
    <property type="project" value="TreeGrafter"/>
</dbReference>